<dbReference type="InterPro" id="IPR020843">
    <property type="entry name" value="ER"/>
</dbReference>
<accession>A0A8H6ANF1</accession>
<dbReference type="Pfam" id="PF13602">
    <property type="entry name" value="ADH_zinc_N_2"/>
    <property type="match status" value="1"/>
</dbReference>
<dbReference type="GeneID" id="59263886"/>
<dbReference type="RefSeq" id="XP_037189417.1">
    <property type="nucleotide sequence ID" value="XM_037340194.1"/>
</dbReference>
<dbReference type="CDD" id="cd05195">
    <property type="entry name" value="enoyl_red"/>
    <property type="match status" value="1"/>
</dbReference>
<dbReference type="InterPro" id="IPR050444">
    <property type="entry name" value="Polyketide_Synthase"/>
</dbReference>
<comment type="caution">
    <text evidence="3">The sequence shown here is derived from an EMBL/GenBank/DDBJ whole genome shotgun (WGS) entry which is preliminary data.</text>
</comment>
<keyword evidence="4" id="KW-1185">Reference proteome</keyword>
<organism evidence="3 4">
    <name type="scientific">Botrytis fragariae</name>
    <dbReference type="NCBI Taxonomy" id="1964551"/>
    <lineage>
        <taxon>Eukaryota</taxon>
        <taxon>Fungi</taxon>
        <taxon>Dikarya</taxon>
        <taxon>Ascomycota</taxon>
        <taxon>Pezizomycotina</taxon>
        <taxon>Leotiomycetes</taxon>
        <taxon>Helotiales</taxon>
        <taxon>Sclerotiniaceae</taxon>
        <taxon>Botrytis</taxon>
    </lineage>
</organism>
<protein>
    <submittedName>
        <fullName evidence="3">Putative polyketide synthase protein</fullName>
    </submittedName>
</protein>
<dbReference type="OrthoDB" id="329835at2759"/>
<evidence type="ECO:0000313" key="3">
    <source>
        <dbReference type="EMBL" id="KAF5870470.1"/>
    </source>
</evidence>
<dbReference type="GO" id="GO:0016740">
    <property type="term" value="F:transferase activity"/>
    <property type="evidence" value="ECO:0007669"/>
    <property type="project" value="UniProtKB-KW"/>
</dbReference>
<evidence type="ECO:0000259" key="2">
    <source>
        <dbReference type="SMART" id="SM00829"/>
    </source>
</evidence>
<dbReference type="Proteomes" id="UP000531561">
    <property type="component" value="Unassembled WGS sequence"/>
</dbReference>
<proteinExistence type="predicted"/>
<dbReference type="InterPro" id="IPR036291">
    <property type="entry name" value="NAD(P)-bd_dom_sf"/>
</dbReference>
<keyword evidence="1" id="KW-0808">Transferase</keyword>
<dbReference type="SUPFAM" id="SSF51735">
    <property type="entry name" value="NAD(P)-binding Rossmann-fold domains"/>
    <property type="match status" value="1"/>
</dbReference>
<evidence type="ECO:0000313" key="4">
    <source>
        <dbReference type="Proteomes" id="UP000531561"/>
    </source>
</evidence>
<feature type="domain" description="Enoyl reductase (ER)" evidence="2">
    <location>
        <begin position="8"/>
        <end position="272"/>
    </location>
</feature>
<dbReference type="SMART" id="SM00829">
    <property type="entry name" value="PKS_ER"/>
    <property type="match status" value="1"/>
</dbReference>
<gene>
    <name evidence="3" type="ORF">Bfra_009857</name>
</gene>
<name>A0A8H6ANF1_9HELO</name>
<sequence>MNFKVNKANLPTLFAILSGLGAECAGIITKVGSKVINLSIGDRVLAFNGSSFSTSINTTTDLCAKIPDTLSFEDAATMLYVYSTVIHGLQDITRLEAGQIYATGENEERVEYLVETFDIPRSHIFNSRNASFLPDLMRENNGRGVDVVLNSLSGDLLHSSWACVAEYGKMVEIGKRDLIGQGRLAMDLFTANRSFFGVDLSRICAARPLIVKKVILFKNCMHYFREGAILPIRPTQVFDAIQIDYSINSKVAHLQEAFSFMRKIQHIGKIVISMPSNSLQLAIFNIHSQFSLCSDVSYLLVGGLG</sequence>
<evidence type="ECO:0000256" key="1">
    <source>
        <dbReference type="ARBA" id="ARBA00022679"/>
    </source>
</evidence>
<dbReference type="InterPro" id="IPR011032">
    <property type="entry name" value="GroES-like_sf"/>
</dbReference>
<dbReference type="Gene3D" id="3.90.180.10">
    <property type="entry name" value="Medium-chain alcohol dehydrogenases, catalytic domain"/>
    <property type="match status" value="2"/>
</dbReference>
<dbReference type="PANTHER" id="PTHR45681">
    <property type="entry name" value="POLYKETIDE SYNTHASE 44-RELATED"/>
    <property type="match status" value="1"/>
</dbReference>
<dbReference type="AlphaFoldDB" id="A0A8H6ANF1"/>
<reference evidence="3 4" key="1">
    <citation type="journal article" date="2020" name="Phytopathology">
        <title>A high-quality genome resource of Botrytis fragariae, a new and rapidly spreading fungal pathogen causing strawberry gray mold in the U.S.A.</title>
        <authorList>
            <person name="Wu Y."/>
            <person name="Saski C.A."/>
            <person name="Schnabel G."/>
            <person name="Xiao S."/>
            <person name="Hu M."/>
        </authorList>
    </citation>
    <scope>NUCLEOTIDE SEQUENCE [LARGE SCALE GENOMIC DNA]</scope>
    <source>
        <strain evidence="3 4">BVB16</strain>
    </source>
</reference>
<dbReference type="PANTHER" id="PTHR45681:SF6">
    <property type="entry name" value="POLYKETIDE SYNTHASE 37"/>
    <property type="match status" value="1"/>
</dbReference>
<dbReference type="GO" id="GO:0016491">
    <property type="term" value="F:oxidoreductase activity"/>
    <property type="evidence" value="ECO:0007669"/>
    <property type="project" value="InterPro"/>
</dbReference>
<dbReference type="EMBL" id="JABFCT010000014">
    <property type="protein sequence ID" value="KAF5870470.1"/>
    <property type="molecule type" value="Genomic_DNA"/>
</dbReference>
<dbReference type="SUPFAM" id="SSF50129">
    <property type="entry name" value="GroES-like"/>
    <property type="match status" value="1"/>
</dbReference>